<reference evidence="1 2" key="1">
    <citation type="journal article" date="2019" name="Sci. Rep.">
        <title>Orb-weaving spider Araneus ventricosus genome elucidates the spidroin gene catalogue.</title>
        <authorList>
            <person name="Kono N."/>
            <person name="Nakamura H."/>
            <person name="Ohtoshi R."/>
            <person name="Moran D.A.P."/>
            <person name="Shinohara A."/>
            <person name="Yoshida Y."/>
            <person name="Fujiwara M."/>
            <person name="Mori M."/>
            <person name="Tomita M."/>
            <person name="Arakawa K."/>
        </authorList>
    </citation>
    <scope>NUCLEOTIDE SEQUENCE [LARGE SCALE GENOMIC DNA]</scope>
</reference>
<comment type="caution">
    <text evidence="1">The sequence shown here is derived from an EMBL/GenBank/DDBJ whole genome shotgun (WGS) entry which is preliminary data.</text>
</comment>
<name>A0A4Y2X401_ARAVE</name>
<dbReference type="AlphaFoldDB" id="A0A4Y2X401"/>
<sequence>MPFGPANSIDTPYGQYVYDCTHPRMDLWTHRTGVKNNLTEARTDVRSIMSPYGSTVCSSYQ</sequence>
<proteinExistence type="predicted"/>
<evidence type="ECO:0000313" key="2">
    <source>
        <dbReference type="Proteomes" id="UP000499080"/>
    </source>
</evidence>
<keyword evidence="2" id="KW-1185">Reference proteome</keyword>
<evidence type="ECO:0000313" key="1">
    <source>
        <dbReference type="EMBL" id="GBO42867.1"/>
    </source>
</evidence>
<feature type="non-terminal residue" evidence="1">
    <location>
        <position position="61"/>
    </location>
</feature>
<protein>
    <submittedName>
        <fullName evidence="1">Uncharacterized protein</fullName>
    </submittedName>
</protein>
<dbReference type="EMBL" id="BGPR01069125">
    <property type="protein sequence ID" value="GBO42867.1"/>
    <property type="molecule type" value="Genomic_DNA"/>
</dbReference>
<gene>
    <name evidence="1" type="ORF">AVEN_206035_1</name>
</gene>
<accession>A0A4Y2X401</accession>
<dbReference type="Proteomes" id="UP000499080">
    <property type="component" value="Unassembled WGS sequence"/>
</dbReference>
<organism evidence="1 2">
    <name type="scientific">Araneus ventricosus</name>
    <name type="common">Orbweaver spider</name>
    <name type="synonym">Epeira ventricosa</name>
    <dbReference type="NCBI Taxonomy" id="182803"/>
    <lineage>
        <taxon>Eukaryota</taxon>
        <taxon>Metazoa</taxon>
        <taxon>Ecdysozoa</taxon>
        <taxon>Arthropoda</taxon>
        <taxon>Chelicerata</taxon>
        <taxon>Arachnida</taxon>
        <taxon>Araneae</taxon>
        <taxon>Araneomorphae</taxon>
        <taxon>Entelegynae</taxon>
        <taxon>Araneoidea</taxon>
        <taxon>Araneidae</taxon>
        <taxon>Araneus</taxon>
    </lineage>
</organism>